<accession>A0AAI8PDT5</accession>
<evidence type="ECO:0000313" key="9">
    <source>
        <dbReference type="EMBL" id="AXO90841.1"/>
    </source>
</evidence>
<keyword evidence="7 8" id="KW-0472">Membrane</keyword>
<feature type="transmembrane region" description="Helical" evidence="8">
    <location>
        <begin position="186"/>
        <end position="205"/>
    </location>
</feature>
<dbReference type="PANTHER" id="PTHR34979:SF1">
    <property type="entry name" value="INNER MEMBRANE PROTEIN YGAZ"/>
    <property type="match status" value="1"/>
</dbReference>
<feature type="transmembrane region" description="Helical" evidence="8">
    <location>
        <begin position="12"/>
        <end position="32"/>
    </location>
</feature>
<evidence type="ECO:0000256" key="5">
    <source>
        <dbReference type="ARBA" id="ARBA00022692"/>
    </source>
</evidence>
<dbReference type="Pfam" id="PF03591">
    <property type="entry name" value="AzlC"/>
    <property type="match status" value="1"/>
</dbReference>
<sequence>MSSPALHHRQAFVQGSLAIVPLSLAVAPWGLLAGSMAIEADLSAWQGQGLSAIVFAGAAQLVAIGMLKSGAGVLSILLTTLLLTSQHLLYGLSMRPVISGLPTRWRLGLGFLLTDELFALTSHHDRQQFDRWYALGVGLTFYVAWNLFTLAGIVLGQSIPHLDRLGLDFSIVATFVALIAPRVSNLPTLVCVAVSLFCSVLFSTWHWETALVLAGLLGMAAGFVCQKLTRSRS</sequence>
<feature type="transmembrane region" description="Helical" evidence="8">
    <location>
        <begin position="211"/>
        <end position="229"/>
    </location>
</feature>
<evidence type="ECO:0000256" key="8">
    <source>
        <dbReference type="SAM" id="Phobius"/>
    </source>
</evidence>
<comment type="subcellular location">
    <subcellularLocation>
        <location evidence="1">Cell membrane</location>
        <topology evidence="1">Multi-pass membrane protein</topology>
    </subcellularLocation>
</comment>
<feature type="transmembrane region" description="Helical" evidence="8">
    <location>
        <begin position="44"/>
        <end position="64"/>
    </location>
</feature>
<keyword evidence="6 8" id="KW-1133">Transmembrane helix</keyword>
<feature type="transmembrane region" description="Helical" evidence="8">
    <location>
        <begin position="132"/>
        <end position="155"/>
    </location>
</feature>
<dbReference type="Proteomes" id="UP000258127">
    <property type="component" value="Chromosome"/>
</dbReference>
<protein>
    <submittedName>
        <fullName evidence="9">Branched-chain amino acid ABC transporter permease</fullName>
    </submittedName>
</protein>
<keyword evidence="3" id="KW-0813">Transport</keyword>
<comment type="similarity">
    <text evidence="2">Belongs to the AzlC family.</text>
</comment>
<reference evidence="9 10" key="1">
    <citation type="submission" date="2018-08" db="EMBL/GenBank/DDBJ databases">
        <authorList>
            <person name="Lee Y."/>
            <person name="Kakembo D."/>
        </authorList>
    </citation>
    <scope>NUCLEOTIDE SEQUENCE [LARGE SCALE GENOMIC DNA]</scope>
    <source>
        <strain evidence="9 10">JBCS1880</strain>
    </source>
</reference>
<evidence type="ECO:0000256" key="3">
    <source>
        <dbReference type="ARBA" id="ARBA00022448"/>
    </source>
</evidence>
<organism evidence="9 10">
    <name type="scientific">Pseudomonas parafulva</name>
    <dbReference type="NCBI Taxonomy" id="157782"/>
    <lineage>
        <taxon>Bacteria</taxon>
        <taxon>Pseudomonadati</taxon>
        <taxon>Pseudomonadota</taxon>
        <taxon>Gammaproteobacteria</taxon>
        <taxon>Pseudomonadales</taxon>
        <taxon>Pseudomonadaceae</taxon>
        <taxon>Pseudomonas</taxon>
    </lineage>
</organism>
<evidence type="ECO:0000256" key="2">
    <source>
        <dbReference type="ARBA" id="ARBA00010735"/>
    </source>
</evidence>
<keyword evidence="5 8" id="KW-0812">Transmembrane</keyword>
<dbReference type="RefSeq" id="WP_116890069.1">
    <property type="nucleotide sequence ID" value="NZ_CP031641.1"/>
</dbReference>
<evidence type="ECO:0000256" key="4">
    <source>
        <dbReference type="ARBA" id="ARBA00022475"/>
    </source>
</evidence>
<evidence type="ECO:0000256" key="1">
    <source>
        <dbReference type="ARBA" id="ARBA00004651"/>
    </source>
</evidence>
<evidence type="ECO:0000256" key="6">
    <source>
        <dbReference type="ARBA" id="ARBA00022989"/>
    </source>
</evidence>
<dbReference type="PANTHER" id="PTHR34979">
    <property type="entry name" value="INNER MEMBRANE PROTEIN YGAZ"/>
    <property type="match status" value="1"/>
</dbReference>
<keyword evidence="10" id="KW-1185">Reference proteome</keyword>
<keyword evidence="4" id="KW-1003">Cell membrane</keyword>
<proteinExistence type="inferred from homology"/>
<dbReference type="InterPro" id="IPR011606">
    <property type="entry name" value="Brnchd-chn_aa_trnsp_permease"/>
</dbReference>
<dbReference type="EMBL" id="CP031641">
    <property type="protein sequence ID" value="AXO90841.1"/>
    <property type="molecule type" value="Genomic_DNA"/>
</dbReference>
<evidence type="ECO:0000313" key="10">
    <source>
        <dbReference type="Proteomes" id="UP000258127"/>
    </source>
</evidence>
<dbReference type="GO" id="GO:0005886">
    <property type="term" value="C:plasma membrane"/>
    <property type="evidence" value="ECO:0007669"/>
    <property type="project" value="UniProtKB-SubCell"/>
</dbReference>
<dbReference type="GO" id="GO:1903785">
    <property type="term" value="P:L-valine transmembrane transport"/>
    <property type="evidence" value="ECO:0007669"/>
    <property type="project" value="TreeGrafter"/>
</dbReference>
<dbReference type="AlphaFoldDB" id="A0AAI8PDT5"/>
<evidence type="ECO:0000256" key="7">
    <source>
        <dbReference type="ARBA" id="ARBA00023136"/>
    </source>
</evidence>
<feature type="transmembrane region" description="Helical" evidence="8">
    <location>
        <begin position="71"/>
        <end position="92"/>
    </location>
</feature>
<name>A0AAI8PDT5_9PSED</name>
<gene>
    <name evidence="9" type="ORF">DZC75_10115</name>
</gene>